<proteinExistence type="predicted"/>
<accession>A0ACB8Q5Y3</accession>
<organism evidence="1 2">
    <name type="scientific">Vararia minispora EC-137</name>
    <dbReference type="NCBI Taxonomy" id="1314806"/>
    <lineage>
        <taxon>Eukaryota</taxon>
        <taxon>Fungi</taxon>
        <taxon>Dikarya</taxon>
        <taxon>Basidiomycota</taxon>
        <taxon>Agaricomycotina</taxon>
        <taxon>Agaricomycetes</taxon>
        <taxon>Russulales</taxon>
        <taxon>Lachnocladiaceae</taxon>
        <taxon>Vararia</taxon>
    </lineage>
</organism>
<reference evidence="1" key="2">
    <citation type="journal article" date="2022" name="New Phytol.">
        <title>Evolutionary transition to the ectomycorrhizal habit in the genomes of a hyperdiverse lineage of mushroom-forming fungi.</title>
        <authorList>
            <person name="Looney B."/>
            <person name="Miyauchi S."/>
            <person name="Morin E."/>
            <person name="Drula E."/>
            <person name="Courty P.E."/>
            <person name="Kohler A."/>
            <person name="Kuo A."/>
            <person name="LaButti K."/>
            <person name="Pangilinan J."/>
            <person name="Lipzen A."/>
            <person name="Riley R."/>
            <person name="Andreopoulos W."/>
            <person name="He G."/>
            <person name="Johnson J."/>
            <person name="Nolan M."/>
            <person name="Tritt A."/>
            <person name="Barry K.W."/>
            <person name="Grigoriev I.V."/>
            <person name="Nagy L.G."/>
            <person name="Hibbett D."/>
            <person name="Henrissat B."/>
            <person name="Matheny P.B."/>
            <person name="Labbe J."/>
            <person name="Martin F.M."/>
        </authorList>
    </citation>
    <scope>NUCLEOTIDE SEQUENCE</scope>
    <source>
        <strain evidence="1">EC-137</strain>
    </source>
</reference>
<dbReference type="EMBL" id="MU274020">
    <property type="protein sequence ID" value="KAI0027074.1"/>
    <property type="molecule type" value="Genomic_DNA"/>
</dbReference>
<gene>
    <name evidence="1" type="ORF">K488DRAFT_74835</name>
</gene>
<protein>
    <submittedName>
        <fullName evidence="1">Uncharacterized protein</fullName>
    </submittedName>
</protein>
<sequence>MVPLSSFATRSMTTGAVTIATWPATRQIELDLLGCILGISLSGWERLNVGRSYKRFFRLSGSCATVPLDRGQSPAHRARLRATFFNMEVLPLNYLPTSTGSRDEECRTWKSESALDVHRRLLSSVVQWLTSVRLRKSIKFLEGGSCIWVIRFGTKAMKSLYVTWMWLTLRPRIVLSVLTYSLCGFNDDSGRCSNGHTRRPEALLTRQELFKERSSERRKDIVLETSRRLWEEKKRLPITGKGDRSVTNEGGEAKDIWSIMFRANVGASEEELMTQIATFTVAGSNTTSNALFLTFHLLSLHPVVQDKLCEKLTGARVASGEFTSDDLIDLPYYLEAVCPTVPSTSRKGSTAREDFILPLAHPFTDINDKDDNEFFVSRGTTIFANTIGVNQDQGSSSGGMLRLQLGLLSEWKYLFALRLTFIGGSRACMYMTDALLLIALAPSNSSHRGFKHSQLEMSTTL</sequence>
<name>A0ACB8Q5Y3_9AGAM</name>
<keyword evidence="2" id="KW-1185">Reference proteome</keyword>
<reference evidence="1" key="1">
    <citation type="submission" date="2021-02" db="EMBL/GenBank/DDBJ databases">
        <authorList>
            <consortium name="DOE Joint Genome Institute"/>
            <person name="Ahrendt S."/>
            <person name="Looney B.P."/>
            <person name="Miyauchi S."/>
            <person name="Morin E."/>
            <person name="Drula E."/>
            <person name="Courty P.E."/>
            <person name="Chicoki N."/>
            <person name="Fauchery L."/>
            <person name="Kohler A."/>
            <person name="Kuo A."/>
            <person name="Labutti K."/>
            <person name="Pangilinan J."/>
            <person name="Lipzen A."/>
            <person name="Riley R."/>
            <person name="Andreopoulos W."/>
            <person name="He G."/>
            <person name="Johnson J."/>
            <person name="Barry K.W."/>
            <person name="Grigoriev I.V."/>
            <person name="Nagy L."/>
            <person name="Hibbett D."/>
            <person name="Henrissat B."/>
            <person name="Matheny P.B."/>
            <person name="Labbe J."/>
            <person name="Martin F."/>
        </authorList>
    </citation>
    <scope>NUCLEOTIDE SEQUENCE</scope>
    <source>
        <strain evidence="1">EC-137</strain>
    </source>
</reference>
<evidence type="ECO:0000313" key="1">
    <source>
        <dbReference type="EMBL" id="KAI0027074.1"/>
    </source>
</evidence>
<comment type="caution">
    <text evidence="1">The sequence shown here is derived from an EMBL/GenBank/DDBJ whole genome shotgun (WGS) entry which is preliminary data.</text>
</comment>
<evidence type="ECO:0000313" key="2">
    <source>
        <dbReference type="Proteomes" id="UP000814128"/>
    </source>
</evidence>
<dbReference type="Proteomes" id="UP000814128">
    <property type="component" value="Unassembled WGS sequence"/>
</dbReference>